<evidence type="ECO:0000256" key="1">
    <source>
        <dbReference type="ARBA" id="ARBA00004141"/>
    </source>
</evidence>
<evidence type="ECO:0000256" key="12">
    <source>
        <dbReference type="SAM" id="Phobius"/>
    </source>
</evidence>
<feature type="transmembrane region" description="Helical" evidence="12">
    <location>
        <begin position="296"/>
        <end position="317"/>
    </location>
</feature>
<proteinExistence type="inferred from homology"/>
<evidence type="ECO:0000256" key="6">
    <source>
        <dbReference type="ARBA" id="ARBA00022692"/>
    </source>
</evidence>
<feature type="domain" description="K+ potassium transporter C-terminal" evidence="14">
    <location>
        <begin position="487"/>
        <end position="643"/>
    </location>
</feature>
<keyword evidence="11 12" id="KW-0472">Membrane</keyword>
<evidence type="ECO:0000256" key="5">
    <source>
        <dbReference type="ARBA" id="ARBA00022538"/>
    </source>
</evidence>
<feature type="transmembrane region" description="Helical" evidence="12">
    <location>
        <begin position="380"/>
        <end position="399"/>
    </location>
</feature>
<dbReference type="Pfam" id="PF02705">
    <property type="entry name" value="K_trans"/>
    <property type="match status" value="1"/>
</dbReference>
<evidence type="ECO:0000256" key="9">
    <source>
        <dbReference type="ARBA" id="ARBA00022989"/>
    </source>
</evidence>
<feature type="transmembrane region" description="Helical" evidence="12">
    <location>
        <begin position="255"/>
        <end position="276"/>
    </location>
</feature>
<organism evidence="15 16">
    <name type="scientific">Flavobacterium glycines</name>
    <dbReference type="NCBI Taxonomy" id="551990"/>
    <lineage>
        <taxon>Bacteria</taxon>
        <taxon>Pseudomonadati</taxon>
        <taxon>Bacteroidota</taxon>
        <taxon>Flavobacteriia</taxon>
        <taxon>Flavobacteriales</taxon>
        <taxon>Flavobacteriaceae</taxon>
        <taxon>Flavobacterium</taxon>
    </lineage>
</organism>
<keyword evidence="7" id="KW-0769">Symport</keyword>
<feature type="transmembrane region" description="Helical" evidence="12">
    <location>
        <begin position="348"/>
        <end position="368"/>
    </location>
</feature>
<accession>A0A511CFT1</accession>
<dbReference type="GO" id="GO:0015079">
    <property type="term" value="F:potassium ion transmembrane transporter activity"/>
    <property type="evidence" value="ECO:0007669"/>
    <property type="project" value="InterPro"/>
</dbReference>
<feature type="domain" description="K+ potassium transporter integral membrane" evidence="13">
    <location>
        <begin position="34"/>
        <end position="462"/>
    </location>
</feature>
<evidence type="ECO:0000256" key="7">
    <source>
        <dbReference type="ARBA" id="ARBA00022847"/>
    </source>
</evidence>
<evidence type="ECO:0000256" key="8">
    <source>
        <dbReference type="ARBA" id="ARBA00022958"/>
    </source>
</evidence>
<feature type="transmembrane region" description="Helical" evidence="12">
    <location>
        <begin position="115"/>
        <end position="136"/>
    </location>
</feature>
<comment type="similarity">
    <text evidence="2">Belongs to the HAK/KUP transporter (TC 2.A.72) family.</text>
</comment>
<keyword evidence="9 12" id="KW-1133">Transmembrane helix</keyword>
<comment type="subcellular location">
    <subcellularLocation>
        <location evidence="1">Membrane</location>
        <topology evidence="1">Multi-pass membrane protein</topology>
    </subcellularLocation>
</comment>
<keyword evidence="5" id="KW-0633">Potassium transport</keyword>
<evidence type="ECO:0000259" key="14">
    <source>
        <dbReference type="Pfam" id="PF22776"/>
    </source>
</evidence>
<keyword evidence="10" id="KW-0406">Ion transport</keyword>
<feature type="transmembrane region" description="Helical" evidence="12">
    <location>
        <begin position="24"/>
        <end position="44"/>
    </location>
</feature>
<dbReference type="Proteomes" id="UP000321579">
    <property type="component" value="Unassembled WGS sequence"/>
</dbReference>
<dbReference type="InterPro" id="IPR053951">
    <property type="entry name" value="K_trans_N"/>
</dbReference>
<sequence length="667" mass="76128">MGISMLKNELILKLKTIIKMNKSVIEKVTAASLLVALGIIYGDIGTSPLYVMKSIIGTKEISELLVYGGISCVFWTLTFQTTIKYIFLTLSADNHGEGGVFSLYALVKRFGKGRLVIPTILGATTLLADGIITPPISVASAVEGIEVVFPHIPTLPIVIVILSALFFFQRFGTQKVGSFFGPAMVVWFSMLFILGFVQILEHPSILKALNPMYAYELLVEYPHGFWLLGGVFLCTTGAEALYSDLGHCGKKNIRITWIFVKTALVVNYLGQAAWLMTQGKSFLEDRNPFYQIMPHWFLFSGIIIATLAAIIASQALISGSYTLINEAVSLNFWPRVSMRNPTNLKGQIYIPSVNTILWIGCILMILYFKNSTHMEAAYGFSITIAMLMTTVLLNYYLIYIKKLNRILIAGIIAVFAVIEIAFFVANIVKIKERWMFLFFELFIFMTMYVWFFSRKINNKFLKFTNLVEHTQQFQELSNDDSIPKYATHLIYLSKADRNYEIEEKILKSIFSKKPKRADVYWFFHINRTNEPFTLNYEVIELLDDKVIKIVLNIGFRIQPKVELYFKKIVQDLVNKKELNLHIRPDGSTKYNPEPDFKFVILEKFLSVENEFTVKDALLMNSYYMLKNCSLSDIRAFGLDKSDVEIEEIPIVYQPIVNLELERKIAAN</sequence>
<evidence type="ECO:0000259" key="13">
    <source>
        <dbReference type="Pfam" id="PF02705"/>
    </source>
</evidence>
<evidence type="ECO:0000256" key="2">
    <source>
        <dbReference type="ARBA" id="ARBA00007019"/>
    </source>
</evidence>
<name>A0A511CFT1_9FLAO</name>
<dbReference type="InterPro" id="IPR003855">
    <property type="entry name" value="K+_transporter"/>
</dbReference>
<dbReference type="InterPro" id="IPR053952">
    <property type="entry name" value="K_trans_C"/>
</dbReference>
<comment type="caution">
    <text evidence="15">The sequence shown here is derived from an EMBL/GenBank/DDBJ whole genome shotgun (WGS) entry which is preliminary data.</text>
</comment>
<dbReference type="AlphaFoldDB" id="A0A511CFT1"/>
<feature type="transmembrane region" description="Helical" evidence="12">
    <location>
        <begin position="434"/>
        <end position="452"/>
    </location>
</feature>
<evidence type="ECO:0000256" key="11">
    <source>
        <dbReference type="ARBA" id="ARBA00023136"/>
    </source>
</evidence>
<evidence type="ECO:0000313" key="16">
    <source>
        <dbReference type="Proteomes" id="UP000321579"/>
    </source>
</evidence>
<evidence type="ECO:0000256" key="3">
    <source>
        <dbReference type="ARBA" id="ARBA00022448"/>
    </source>
</evidence>
<dbReference type="EMBL" id="BJVF01000004">
    <property type="protein sequence ID" value="GEL11506.1"/>
    <property type="molecule type" value="Genomic_DNA"/>
</dbReference>
<keyword evidence="4" id="KW-1003">Cell membrane</keyword>
<keyword evidence="6 12" id="KW-0812">Transmembrane</keyword>
<keyword evidence="3" id="KW-0813">Transport</keyword>
<keyword evidence="8" id="KW-0630">Potassium</keyword>
<protein>
    <submittedName>
        <fullName evidence="15">Putative potassium transport system protein kup</fullName>
    </submittedName>
</protein>
<feature type="transmembrane region" description="Helical" evidence="12">
    <location>
        <begin position="225"/>
        <end position="243"/>
    </location>
</feature>
<feature type="transmembrane region" description="Helical" evidence="12">
    <location>
        <begin position="148"/>
        <end position="168"/>
    </location>
</feature>
<reference evidence="15 16" key="1">
    <citation type="submission" date="2019-07" db="EMBL/GenBank/DDBJ databases">
        <title>Whole genome shotgun sequence of Flavobacterium glycines NBRC 105008.</title>
        <authorList>
            <person name="Hosoyama A."/>
            <person name="Uohara A."/>
            <person name="Ohji S."/>
            <person name="Ichikawa N."/>
        </authorList>
    </citation>
    <scope>NUCLEOTIDE SEQUENCE [LARGE SCALE GENOMIC DNA]</scope>
    <source>
        <strain evidence="15 16">NBRC 105008</strain>
    </source>
</reference>
<feature type="transmembrane region" description="Helical" evidence="12">
    <location>
        <begin position="64"/>
        <end position="87"/>
    </location>
</feature>
<dbReference type="PANTHER" id="PTHR30540:SF79">
    <property type="entry name" value="LOW AFFINITY POTASSIUM TRANSPORT SYSTEM PROTEIN KUP"/>
    <property type="match status" value="1"/>
</dbReference>
<dbReference type="PANTHER" id="PTHR30540">
    <property type="entry name" value="OSMOTIC STRESS POTASSIUM TRANSPORTER"/>
    <property type="match status" value="1"/>
</dbReference>
<dbReference type="GO" id="GO:0016020">
    <property type="term" value="C:membrane"/>
    <property type="evidence" value="ECO:0007669"/>
    <property type="project" value="UniProtKB-SubCell"/>
</dbReference>
<feature type="transmembrane region" description="Helical" evidence="12">
    <location>
        <begin position="406"/>
        <end position="428"/>
    </location>
</feature>
<evidence type="ECO:0000256" key="4">
    <source>
        <dbReference type="ARBA" id="ARBA00022475"/>
    </source>
</evidence>
<feature type="transmembrane region" description="Helical" evidence="12">
    <location>
        <begin position="180"/>
        <end position="200"/>
    </location>
</feature>
<evidence type="ECO:0000313" key="15">
    <source>
        <dbReference type="EMBL" id="GEL11506.1"/>
    </source>
</evidence>
<dbReference type="GO" id="GO:0015293">
    <property type="term" value="F:symporter activity"/>
    <property type="evidence" value="ECO:0007669"/>
    <property type="project" value="UniProtKB-KW"/>
</dbReference>
<dbReference type="Pfam" id="PF22776">
    <property type="entry name" value="K_trans_C"/>
    <property type="match status" value="1"/>
</dbReference>
<evidence type="ECO:0000256" key="10">
    <source>
        <dbReference type="ARBA" id="ARBA00023065"/>
    </source>
</evidence>
<gene>
    <name evidence="15" type="primary">kup</name>
    <name evidence="15" type="ORF">FGL01_22450</name>
</gene>